<proteinExistence type="predicted"/>
<dbReference type="SUPFAM" id="SSF52821">
    <property type="entry name" value="Rhodanese/Cell cycle control phosphatase"/>
    <property type="match status" value="2"/>
</dbReference>
<dbReference type="RefSeq" id="WP_131906400.1">
    <property type="nucleotide sequence ID" value="NZ_BAAAFU010000006.1"/>
</dbReference>
<evidence type="ECO:0000313" key="4">
    <source>
        <dbReference type="EMBL" id="TCJ84654.1"/>
    </source>
</evidence>
<reference evidence="4 5" key="1">
    <citation type="submission" date="2019-03" db="EMBL/GenBank/DDBJ databases">
        <title>Genomic Encyclopedia of Type Strains, Phase IV (KMG-IV): sequencing the most valuable type-strain genomes for metagenomic binning, comparative biology and taxonomic classification.</title>
        <authorList>
            <person name="Goeker M."/>
        </authorList>
    </citation>
    <scope>NUCLEOTIDE SEQUENCE [LARGE SCALE GENOMIC DNA]</scope>
    <source>
        <strain evidence="4 5">DSM 24830</strain>
    </source>
</reference>
<feature type="domain" description="Rhodanese" evidence="3">
    <location>
        <begin position="17"/>
        <end position="136"/>
    </location>
</feature>
<dbReference type="InterPro" id="IPR045078">
    <property type="entry name" value="TST/MPST-like"/>
</dbReference>
<dbReference type="GO" id="GO:0004792">
    <property type="term" value="F:thiosulfate-cyanide sulfurtransferase activity"/>
    <property type="evidence" value="ECO:0007669"/>
    <property type="project" value="TreeGrafter"/>
</dbReference>
<dbReference type="Pfam" id="PF00581">
    <property type="entry name" value="Rhodanese"/>
    <property type="match status" value="2"/>
</dbReference>
<keyword evidence="5" id="KW-1185">Reference proteome</keyword>
<dbReference type="PANTHER" id="PTHR11364">
    <property type="entry name" value="THIOSULFATE SULFERTANSFERASE"/>
    <property type="match status" value="1"/>
</dbReference>
<keyword evidence="4" id="KW-0670">Pyruvate</keyword>
<dbReference type="Gene3D" id="3.40.250.10">
    <property type="entry name" value="Rhodanese-like domain"/>
    <property type="match status" value="2"/>
</dbReference>
<dbReference type="CDD" id="cd01449">
    <property type="entry name" value="TST_Repeat_2"/>
    <property type="match status" value="1"/>
</dbReference>
<dbReference type="InterPro" id="IPR001763">
    <property type="entry name" value="Rhodanese-like_dom"/>
</dbReference>
<keyword evidence="1 4" id="KW-0808">Transferase</keyword>
<sequence>MKYTNIVSTQTLEDNLDNPDWIIFDCRTSLIDRSLGLKNYQENHIPNAFHCHLEKDLSSEITPESGRHPLPDFDALIQKLNAWGIGKNTQVIAYDDASNAYSGRLWWQLRAFGFNNVAVLDGGIQQWIKEGRKLTTEIPAAVPKSDADQFNFELDPEAIISTAQVLQNIEDKTFTLIDARTPERYRGESEPLDTVAGRVPGAINRAFQLNLDDNGRFLPAAELKAQFDDLLQNENDQLVNMCGSGVTACHNMLALEIAGITGSKLYVGSWSEWIRDEKRPVGTG</sequence>
<evidence type="ECO:0000259" key="3">
    <source>
        <dbReference type="PROSITE" id="PS50206"/>
    </source>
</evidence>
<comment type="caution">
    <text evidence="4">The sequence shown here is derived from an EMBL/GenBank/DDBJ whole genome shotgun (WGS) entry which is preliminary data.</text>
</comment>
<organism evidence="4 5">
    <name type="scientific">Cocleimonas flava</name>
    <dbReference type="NCBI Taxonomy" id="634765"/>
    <lineage>
        <taxon>Bacteria</taxon>
        <taxon>Pseudomonadati</taxon>
        <taxon>Pseudomonadota</taxon>
        <taxon>Gammaproteobacteria</taxon>
        <taxon>Thiotrichales</taxon>
        <taxon>Thiotrichaceae</taxon>
        <taxon>Cocleimonas</taxon>
    </lineage>
</organism>
<dbReference type="Proteomes" id="UP000294887">
    <property type="component" value="Unassembled WGS sequence"/>
</dbReference>
<dbReference type="PROSITE" id="PS50206">
    <property type="entry name" value="RHODANESE_3"/>
    <property type="match status" value="2"/>
</dbReference>
<name>A0A4R1EXD3_9GAMM</name>
<feature type="domain" description="Rhodanese" evidence="3">
    <location>
        <begin position="170"/>
        <end position="282"/>
    </location>
</feature>
<keyword evidence="2" id="KW-0677">Repeat</keyword>
<dbReference type="SMART" id="SM00450">
    <property type="entry name" value="RHOD"/>
    <property type="match status" value="2"/>
</dbReference>
<accession>A0A4R1EXD3</accession>
<gene>
    <name evidence="4" type="ORF">EV695_2613</name>
</gene>
<dbReference type="CDD" id="cd01448">
    <property type="entry name" value="TST_Repeat_1"/>
    <property type="match status" value="1"/>
</dbReference>
<evidence type="ECO:0000313" key="5">
    <source>
        <dbReference type="Proteomes" id="UP000294887"/>
    </source>
</evidence>
<dbReference type="EMBL" id="SMFQ01000004">
    <property type="protein sequence ID" value="TCJ84654.1"/>
    <property type="molecule type" value="Genomic_DNA"/>
</dbReference>
<dbReference type="OrthoDB" id="9781034at2"/>
<evidence type="ECO:0000256" key="1">
    <source>
        <dbReference type="ARBA" id="ARBA00022679"/>
    </source>
</evidence>
<dbReference type="PANTHER" id="PTHR11364:SF27">
    <property type="entry name" value="SULFURTRANSFERASE"/>
    <property type="match status" value="1"/>
</dbReference>
<evidence type="ECO:0000256" key="2">
    <source>
        <dbReference type="ARBA" id="ARBA00022737"/>
    </source>
</evidence>
<dbReference type="InterPro" id="IPR036873">
    <property type="entry name" value="Rhodanese-like_dom_sf"/>
</dbReference>
<dbReference type="AlphaFoldDB" id="A0A4R1EXD3"/>
<protein>
    <submittedName>
        <fullName evidence="4">Thiosulfate/3-mercaptopyruvate sulfurtransferase</fullName>
    </submittedName>
</protein>